<dbReference type="GO" id="GO:0004385">
    <property type="term" value="F:GMP kinase activity"/>
    <property type="evidence" value="ECO:0007669"/>
    <property type="project" value="UniProtKB-EC"/>
</dbReference>
<feature type="domain" description="Guanylate kinase-like" evidence="6">
    <location>
        <begin position="2"/>
        <end position="179"/>
    </location>
</feature>
<dbReference type="PANTHER" id="PTHR23117">
    <property type="entry name" value="GUANYLATE KINASE-RELATED"/>
    <property type="match status" value="1"/>
</dbReference>
<reference evidence="7 8" key="1">
    <citation type="submission" date="2014-12" db="EMBL/GenBank/DDBJ databases">
        <title>Comparative genomics of the lactic acid bacteria isolated from the honey bee gut.</title>
        <authorList>
            <person name="Ellegaard K.M."/>
            <person name="Tamarit D."/>
            <person name="Javelind E."/>
            <person name="Olofsson T."/>
            <person name="Andersson S.G."/>
            <person name="Vasquez A."/>
        </authorList>
    </citation>
    <scope>NUCLEOTIDE SEQUENCE [LARGE SCALE GENOMIC DNA]</scope>
    <source>
        <strain evidence="7 8">Hon2</strain>
    </source>
</reference>
<dbReference type="Pfam" id="PF00625">
    <property type="entry name" value="Guanylate_kin"/>
    <property type="match status" value="1"/>
</dbReference>
<gene>
    <name evidence="7" type="ORF">JG29_14950</name>
</gene>
<dbReference type="GO" id="GO:0005829">
    <property type="term" value="C:cytosol"/>
    <property type="evidence" value="ECO:0007669"/>
    <property type="project" value="TreeGrafter"/>
</dbReference>
<protein>
    <submittedName>
        <fullName evidence="7">Guanylate kinase</fullName>
    </submittedName>
</protein>
<dbReference type="PANTHER" id="PTHR23117:SF13">
    <property type="entry name" value="GUANYLATE KINASE"/>
    <property type="match status" value="1"/>
</dbReference>
<dbReference type="AlphaFoldDB" id="A0A0F4KR20"/>
<organism evidence="7 8">
    <name type="scientific">Bombilactobacillus mellis</name>
    <dbReference type="NCBI Taxonomy" id="1218508"/>
    <lineage>
        <taxon>Bacteria</taxon>
        <taxon>Bacillati</taxon>
        <taxon>Bacillota</taxon>
        <taxon>Bacilli</taxon>
        <taxon>Lactobacillales</taxon>
        <taxon>Lactobacillaceae</taxon>
        <taxon>Bombilactobacillus</taxon>
    </lineage>
</organism>
<dbReference type="InterPro" id="IPR008145">
    <property type="entry name" value="GK/Ca_channel_bsu"/>
</dbReference>
<dbReference type="RefSeq" id="WP_045923317.1">
    <property type="nucleotide sequence ID" value="NZ_JBHTHW010000005.1"/>
</dbReference>
<comment type="function">
    <text evidence="1">Essential for recycling GMP and indirectly, cGMP.</text>
</comment>
<dbReference type="Gene3D" id="3.40.50.300">
    <property type="entry name" value="P-loop containing nucleotide triphosphate hydrolases"/>
    <property type="match status" value="1"/>
</dbReference>
<sequence length="184" mass="21097">MKKIIIITGASGVGKTTVNHYLQKKYNIAPIITHTTRPRRPGEINGVDYYFETPASFQQHLYLEQVQYAHYLYGSSVEGLQQAWRQNDWVSIVLDTAGATTYLQKYPQETVIIFLTVAPDELYQRLQQRTLDPLILQQRITSAEFQRDLHLPLALTGQATVITNNNWLATQKQLDQLITHLSEP</sequence>
<dbReference type="InterPro" id="IPR008144">
    <property type="entry name" value="Guanylate_kin-like_dom"/>
</dbReference>
<name>A0A0F4KR20_9LACO</name>
<dbReference type="HOGENOM" id="CLU_001715_1_2_9"/>
<dbReference type="SMART" id="SM00072">
    <property type="entry name" value="GuKc"/>
    <property type="match status" value="1"/>
</dbReference>
<dbReference type="STRING" id="1218508.JG29_14950"/>
<evidence type="ECO:0000256" key="3">
    <source>
        <dbReference type="ARBA" id="ARBA00022679"/>
    </source>
</evidence>
<evidence type="ECO:0000313" key="7">
    <source>
        <dbReference type="EMBL" id="KJY48434.1"/>
    </source>
</evidence>
<dbReference type="OrthoDB" id="1033810at2"/>
<evidence type="ECO:0000256" key="2">
    <source>
        <dbReference type="ARBA" id="ARBA00005790"/>
    </source>
</evidence>
<proteinExistence type="inferred from homology"/>
<evidence type="ECO:0000259" key="6">
    <source>
        <dbReference type="PROSITE" id="PS50052"/>
    </source>
</evidence>
<dbReference type="EMBL" id="JXBZ01000009">
    <property type="protein sequence ID" value="KJY48434.1"/>
    <property type="molecule type" value="Genomic_DNA"/>
</dbReference>
<dbReference type="SUPFAM" id="SSF52540">
    <property type="entry name" value="P-loop containing nucleoside triphosphate hydrolases"/>
    <property type="match status" value="1"/>
</dbReference>
<evidence type="ECO:0000313" key="8">
    <source>
        <dbReference type="Proteomes" id="UP000033695"/>
    </source>
</evidence>
<keyword evidence="4 7" id="KW-0418">Kinase</keyword>
<evidence type="ECO:0000256" key="4">
    <source>
        <dbReference type="ARBA" id="ARBA00022777"/>
    </source>
</evidence>
<keyword evidence="3" id="KW-0808">Transferase</keyword>
<accession>A0A0F4KR20</accession>
<dbReference type="PATRIC" id="fig|1218508.4.peg.1486"/>
<dbReference type="Proteomes" id="UP000033695">
    <property type="component" value="Unassembled WGS sequence"/>
</dbReference>
<comment type="similarity">
    <text evidence="2">Belongs to the guanylate kinase family.</text>
</comment>
<evidence type="ECO:0000256" key="5">
    <source>
        <dbReference type="ARBA" id="ARBA00048594"/>
    </source>
</evidence>
<dbReference type="InterPro" id="IPR027417">
    <property type="entry name" value="P-loop_NTPase"/>
</dbReference>
<evidence type="ECO:0000256" key="1">
    <source>
        <dbReference type="ARBA" id="ARBA00003531"/>
    </source>
</evidence>
<dbReference type="PROSITE" id="PS50052">
    <property type="entry name" value="GUANYLATE_KINASE_2"/>
    <property type="match status" value="1"/>
</dbReference>
<dbReference type="CDD" id="cd00071">
    <property type="entry name" value="GMPK"/>
    <property type="match status" value="1"/>
</dbReference>
<comment type="catalytic activity">
    <reaction evidence="5">
        <text>GMP + ATP = GDP + ADP</text>
        <dbReference type="Rhea" id="RHEA:20780"/>
        <dbReference type="ChEBI" id="CHEBI:30616"/>
        <dbReference type="ChEBI" id="CHEBI:58115"/>
        <dbReference type="ChEBI" id="CHEBI:58189"/>
        <dbReference type="ChEBI" id="CHEBI:456216"/>
        <dbReference type="EC" id="2.7.4.8"/>
    </reaction>
</comment>
<keyword evidence="8" id="KW-1185">Reference proteome</keyword>
<comment type="caution">
    <text evidence="7">The sequence shown here is derived from an EMBL/GenBank/DDBJ whole genome shotgun (WGS) entry which is preliminary data.</text>
</comment>